<comment type="subunit">
    <text evidence="1 10">Homodimer.</text>
</comment>
<evidence type="ECO:0000256" key="10">
    <source>
        <dbReference type="HAMAP-Rule" id="MF_03125"/>
    </source>
</evidence>
<feature type="binding site" evidence="10">
    <location>
        <position position="40"/>
    </location>
    <ligand>
        <name>Mg(2+)</name>
        <dbReference type="ChEBI" id="CHEBI:18420"/>
    </ligand>
</feature>
<evidence type="ECO:0000256" key="6">
    <source>
        <dbReference type="ARBA" id="ARBA00022755"/>
    </source>
</evidence>
<dbReference type="SMART" id="SM00788">
    <property type="entry name" value="Adenylsucc_synt"/>
    <property type="match status" value="1"/>
</dbReference>
<dbReference type="OrthoDB" id="10265645at2759"/>
<feature type="binding site" evidence="10">
    <location>
        <begin position="439"/>
        <end position="441"/>
    </location>
    <ligand>
        <name>GTP</name>
        <dbReference type="ChEBI" id="CHEBI:37565"/>
    </ligand>
</feature>
<dbReference type="RefSeq" id="XP_011131027.1">
    <property type="nucleotide sequence ID" value="XM_011132725.1"/>
</dbReference>
<gene>
    <name evidence="12" type="ORF">GNI_096750</name>
</gene>
<dbReference type="EC" id="6.3.4.4" evidence="10 11"/>
<feature type="binding site" evidence="10">
    <location>
        <position position="328"/>
    </location>
    <ligand>
        <name>GTP</name>
        <dbReference type="ChEBI" id="CHEBI:37565"/>
    </ligand>
</feature>
<feature type="active site" description="Proton acceptor" evidence="10">
    <location>
        <position position="13"/>
    </location>
</feature>
<evidence type="ECO:0000256" key="11">
    <source>
        <dbReference type="RuleBase" id="RU000520"/>
    </source>
</evidence>
<dbReference type="GO" id="GO:0005737">
    <property type="term" value="C:cytoplasm"/>
    <property type="evidence" value="ECO:0007669"/>
    <property type="project" value="UniProtKB-SubCell"/>
</dbReference>
<dbReference type="eggNOG" id="KOG1355">
    <property type="taxonomic scope" value="Eukaryota"/>
</dbReference>
<comment type="function">
    <text evidence="10">Plays an important role in the salvage pathway for purine nucleotide biosynthesis. Catalyzes the first commited step in the biosynthesis of AMP from IMP.</text>
</comment>
<proteinExistence type="inferred from homology"/>
<dbReference type="Pfam" id="PF00709">
    <property type="entry name" value="Adenylsucc_synt"/>
    <property type="match status" value="1"/>
</dbReference>
<dbReference type="VEuPathDB" id="CryptoDB:GNI_096750"/>
<dbReference type="UniPathway" id="UPA00075">
    <property type="reaction ID" value="UER00335"/>
</dbReference>
<feature type="binding site" evidence="10">
    <location>
        <begin position="322"/>
        <end position="328"/>
    </location>
    <ligand>
        <name>substrate</name>
    </ligand>
</feature>
<dbReference type="InterPro" id="IPR042109">
    <property type="entry name" value="Adenylosuccinate_synth_dom1"/>
</dbReference>
<dbReference type="PROSITE" id="PS01266">
    <property type="entry name" value="ADENYLOSUCCIN_SYN_1"/>
    <property type="match status" value="1"/>
</dbReference>
<feature type="binding site" evidence="10">
    <location>
        <begin position="354"/>
        <end position="356"/>
    </location>
    <ligand>
        <name>GTP</name>
        <dbReference type="ChEBI" id="CHEBI:37565"/>
    </ligand>
</feature>
<keyword evidence="13" id="KW-1185">Reference proteome</keyword>
<dbReference type="Gene3D" id="3.40.440.10">
    <property type="entry name" value="Adenylosuccinate Synthetase, subunit A, domain 1"/>
    <property type="match status" value="1"/>
</dbReference>
<comment type="subcellular location">
    <subcellularLocation>
        <location evidence="10">Cytoplasm</location>
    </subcellularLocation>
</comment>
<feature type="binding site" evidence="10">
    <location>
        <begin position="12"/>
        <end position="18"/>
    </location>
    <ligand>
        <name>GTP</name>
        <dbReference type="ChEBI" id="CHEBI:37565"/>
    </ligand>
</feature>
<comment type="function">
    <text evidence="9">Plays an important role in the salvage pathway for purine nucleotide biosynthesis. Catalyzes the first committed step in the biosynthesis of AMP from IMP.</text>
</comment>
<evidence type="ECO:0000256" key="5">
    <source>
        <dbReference type="ARBA" id="ARBA00022741"/>
    </source>
</evidence>
<dbReference type="CDD" id="cd03108">
    <property type="entry name" value="AdSS"/>
    <property type="match status" value="1"/>
</dbReference>
<dbReference type="GO" id="GO:0000287">
    <property type="term" value="F:magnesium ion binding"/>
    <property type="evidence" value="ECO:0007669"/>
    <property type="project" value="UniProtKB-UniRule"/>
</dbReference>
<protein>
    <recommendedName>
        <fullName evidence="10 11">Adenylosuccinate synthetase</fullName>
        <shortName evidence="10">AMPSase</shortName>
        <shortName evidence="10">AdSS</shortName>
        <ecNumber evidence="10 11">6.3.4.4</ecNumber>
    </recommendedName>
    <alternativeName>
        <fullName evidence="10">IMP--aspartate ligase</fullName>
    </alternativeName>
</protein>
<feature type="binding site" evidence="10">
    <location>
        <position position="132"/>
    </location>
    <ligand>
        <name>IMP</name>
        <dbReference type="ChEBI" id="CHEBI:58053"/>
    </ligand>
</feature>
<comment type="miscellaneous">
    <text evidence="10">Parasitic protozoa lack the de novo purine biosynthesis pathway and rely exclusively on the salvage pathway for their purine nucleotide requirements.</text>
</comment>
<dbReference type="InterPro" id="IPR001114">
    <property type="entry name" value="Adenylosuccinate_synthetase"/>
</dbReference>
<dbReference type="InterPro" id="IPR027417">
    <property type="entry name" value="P-loop_NTPase"/>
</dbReference>
<feature type="binding site" evidence="10">
    <location>
        <position position="13"/>
    </location>
    <ligand>
        <name>Mg(2+)</name>
        <dbReference type="ChEBI" id="CHEBI:18420"/>
    </ligand>
</feature>
<evidence type="ECO:0000256" key="9">
    <source>
        <dbReference type="ARBA" id="ARBA00025008"/>
    </source>
</evidence>
<feature type="binding site" evidence="10">
    <location>
        <position position="146"/>
    </location>
    <ligand>
        <name>IMP</name>
        <dbReference type="ChEBI" id="CHEBI:58053"/>
        <note>ligand shared between dimeric partners</note>
    </ligand>
</feature>
<evidence type="ECO:0000256" key="7">
    <source>
        <dbReference type="ARBA" id="ARBA00022842"/>
    </source>
</evidence>
<comment type="cofactor">
    <cofactor evidence="10">
        <name>Mg(2+)</name>
        <dbReference type="ChEBI" id="CHEBI:18420"/>
    </cofactor>
    <text evidence="10">Binds 1 Mg(2+) ion per subunit.</text>
</comment>
<evidence type="ECO:0000313" key="12">
    <source>
        <dbReference type="EMBL" id="EZG57840.1"/>
    </source>
</evidence>
<dbReference type="InterPro" id="IPR042110">
    <property type="entry name" value="Adenylosuccinate_synth_dom2"/>
</dbReference>
<keyword evidence="6 10" id="KW-0658">Purine biosynthesis</keyword>
<reference evidence="12" key="1">
    <citation type="submission" date="2013-12" db="EMBL/GenBank/DDBJ databases">
        <authorList>
            <person name="Omoto C.K."/>
            <person name="Sibley D."/>
            <person name="Venepally P."/>
            <person name="Hadjithomas M."/>
            <person name="Karamycheva S."/>
            <person name="Brunk B."/>
            <person name="Roos D."/>
            <person name="Caler E."/>
            <person name="Lorenzi H."/>
        </authorList>
    </citation>
    <scope>NUCLEOTIDE SEQUENCE</scope>
</reference>
<comment type="caution">
    <text evidence="12">The sequence shown here is derived from an EMBL/GenBank/DDBJ whole genome shotgun (WGS) entry which is preliminary data.</text>
</comment>
<keyword evidence="5 10" id="KW-0547">Nucleotide-binding</keyword>
<dbReference type="GO" id="GO:0044208">
    <property type="term" value="P:'de novo' AMP biosynthetic process"/>
    <property type="evidence" value="ECO:0007669"/>
    <property type="project" value="UniProtKB-UniRule"/>
</dbReference>
<feature type="binding site" evidence="10">
    <location>
        <begin position="13"/>
        <end position="16"/>
    </location>
    <ligand>
        <name>IMP</name>
        <dbReference type="ChEBI" id="CHEBI:58053"/>
    </ligand>
</feature>
<evidence type="ECO:0000256" key="8">
    <source>
        <dbReference type="ARBA" id="ARBA00023134"/>
    </source>
</evidence>
<dbReference type="InterPro" id="IPR018220">
    <property type="entry name" value="Adenylosuccin_syn_GTP-bd"/>
</dbReference>
<dbReference type="GO" id="GO:0005525">
    <property type="term" value="F:GTP binding"/>
    <property type="evidence" value="ECO:0007669"/>
    <property type="project" value="UniProtKB-UniRule"/>
</dbReference>
<dbReference type="EMBL" id="AFNH02000724">
    <property type="protein sequence ID" value="EZG57840.1"/>
    <property type="molecule type" value="Genomic_DNA"/>
</dbReference>
<dbReference type="InterPro" id="IPR042111">
    <property type="entry name" value="Adenylosuccinate_synth_dom3"/>
</dbReference>
<comment type="similarity">
    <text evidence="10 11">Belongs to the adenylosuccinate synthetase family.</text>
</comment>
<sequence>MSLVAVFGVQWGDEGKGKLVDVLTQNSKACARYNGGANAGHTIVYGDQKVGLRLLPCGIMHKGCKNVIGNGVVVSLSVLAEELDAVAALVGESIDDRVVLSSRAHLTCQMHLLADGLTEARTEGTKDNIGTTRRGVGPSYAAKALRISLRACDLLKSWTEFEALYWKEVEFFKQAYGLTDLRPLYLELEHLKQLRVRFAPLVQDIVVTMDEILAQPLRPVVPSGTVELDMGRTLLSRPWHVVVEGANATMLDIDVGTYPFCTSSTVLPSGMGAGLSLDPRRLTHVVGVVKAYTTRVGSGPFPTELTDDVGDFLQQQGKEFGVVTGRRRRCGWLDLALVKYSCFISAPDSIMLTKLDVLSQLTDIKIAINYIRPDGSKCHPKYFPADLDELASLSCEYLTLPGWKQDITHLPSYQDLPPNAKAYVETIERILQIPVLFIGIGPGSDDILTRSSSL</sequence>
<dbReference type="PANTHER" id="PTHR11846:SF0">
    <property type="entry name" value="ADENYLOSUCCINATE SYNTHETASE"/>
    <property type="match status" value="1"/>
</dbReference>
<comment type="function">
    <text evidence="11">Plays an important role in the de novo pathway of purine nucleotide biosynthesis.</text>
</comment>
<comment type="catalytic activity">
    <reaction evidence="10 11">
        <text>IMP + L-aspartate + GTP = N(6)-(1,2-dicarboxyethyl)-AMP + GDP + phosphate + 2 H(+)</text>
        <dbReference type="Rhea" id="RHEA:15753"/>
        <dbReference type="ChEBI" id="CHEBI:15378"/>
        <dbReference type="ChEBI" id="CHEBI:29991"/>
        <dbReference type="ChEBI" id="CHEBI:37565"/>
        <dbReference type="ChEBI" id="CHEBI:43474"/>
        <dbReference type="ChEBI" id="CHEBI:57567"/>
        <dbReference type="ChEBI" id="CHEBI:58053"/>
        <dbReference type="ChEBI" id="CHEBI:58189"/>
        <dbReference type="EC" id="6.3.4.4"/>
    </reaction>
</comment>
<feature type="binding site" evidence="10">
    <location>
        <position position="326"/>
    </location>
    <ligand>
        <name>IMP</name>
        <dbReference type="ChEBI" id="CHEBI:58053"/>
    </ligand>
</feature>
<feature type="active site" description="Proton donor" evidence="10">
    <location>
        <position position="41"/>
    </location>
</feature>
<dbReference type="GeneID" id="22913444"/>
<dbReference type="PANTHER" id="PTHR11846">
    <property type="entry name" value="ADENYLOSUCCINATE SYNTHETASE"/>
    <property type="match status" value="1"/>
</dbReference>
<feature type="binding site" evidence="10">
    <location>
        <position position="262"/>
    </location>
    <ligand>
        <name>IMP</name>
        <dbReference type="ChEBI" id="CHEBI:58053"/>
    </ligand>
</feature>
<keyword evidence="4 10" id="KW-0479">Metal-binding</keyword>
<dbReference type="Gene3D" id="1.10.300.10">
    <property type="entry name" value="Adenylosuccinate Synthetase, subunit A, domain 2"/>
    <property type="match status" value="1"/>
</dbReference>
<comment type="pathway">
    <text evidence="10 11">Purine metabolism; AMP biosynthesis via de novo pathway; AMP from IMP: step 1/2.</text>
</comment>
<dbReference type="AlphaFoldDB" id="A0A023B4X5"/>
<feature type="binding site" evidence="10">
    <location>
        <position position="247"/>
    </location>
    <ligand>
        <name>IMP</name>
        <dbReference type="ChEBI" id="CHEBI:58053"/>
    </ligand>
</feature>
<evidence type="ECO:0000313" key="13">
    <source>
        <dbReference type="Proteomes" id="UP000019763"/>
    </source>
</evidence>
<name>A0A023B4X5_GRENI</name>
<feature type="binding site" evidence="10">
    <location>
        <begin position="38"/>
        <end position="41"/>
    </location>
    <ligand>
        <name>IMP</name>
        <dbReference type="ChEBI" id="CHEBI:58053"/>
    </ligand>
</feature>
<feature type="binding site" evidence="10">
    <location>
        <begin position="40"/>
        <end position="42"/>
    </location>
    <ligand>
        <name>GTP</name>
        <dbReference type="ChEBI" id="CHEBI:37565"/>
    </ligand>
</feature>
<evidence type="ECO:0000256" key="4">
    <source>
        <dbReference type="ARBA" id="ARBA00022723"/>
    </source>
</evidence>
<evidence type="ECO:0000256" key="2">
    <source>
        <dbReference type="ARBA" id="ARBA00022490"/>
    </source>
</evidence>
<keyword evidence="7 10" id="KW-0460">Magnesium</keyword>
<accession>A0A023B4X5</accession>
<organism evidence="12 13">
    <name type="scientific">Gregarina niphandrodes</name>
    <name type="common">Septate eugregarine</name>
    <dbReference type="NCBI Taxonomy" id="110365"/>
    <lineage>
        <taxon>Eukaryota</taxon>
        <taxon>Sar</taxon>
        <taxon>Alveolata</taxon>
        <taxon>Apicomplexa</taxon>
        <taxon>Conoidasida</taxon>
        <taxon>Gregarinasina</taxon>
        <taxon>Eugregarinorida</taxon>
        <taxon>Gregarinidae</taxon>
        <taxon>Gregarina</taxon>
    </lineage>
</organism>
<dbReference type="Gene3D" id="3.90.170.10">
    <property type="entry name" value="Adenylosuccinate Synthetase, subunit A, domain 3"/>
    <property type="match status" value="1"/>
</dbReference>
<dbReference type="GO" id="GO:0004019">
    <property type="term" value="F:adenylosuccinate synthase activity"/>
    <property type="evidence" value="ECO:0007669"/>
    <property type="project" value="UniProtKB-UniRule"/>
</dbReference>
<dbReference type="SUPFAM" id="SSF52540">
    <property type="entry name" value="P-loop containing nucleoside triphosphate hydrolases"/>
    <property type="match status" value="1"/>
</dbReference>
<evidence type="ECO:0000256" key="1">
    <source>
        <dbReference type="ARBA" id="ARBA00011738"/>
    </source>
</evidence>
<dbReference type="NCBIfam" id="NF002223">
    <property type="entry name" value="PRK01117.1"/>
    <property type="match status" value="1"/>
</dbReference>
<keyword evidence="2 10" id="KW-0963">Cytoplasm</keyword>
<keyword evidence="3 10" id="KW-0436">Ligase</keyword>
<dbReference type="OMA" id="FHHAKPI"/>
<dbReference type="Proteomes" id="UP000019763">
    <property type="component" value="Unassembled WGS sequence"/>
</dbReference>
<dbReference type="GO" id="GO:0046040">
    <property type="term" value="P:IMP metabolic process"/>
    <property type="evidence" value="ECO:0007669"/>
    <property type="project" value="TreeGrafter"/>
</dbReference>
<evidence type="ECO:0000256" key="3">
    <source>
        <dbReference type="ARBA" id="ARBA00022598"/>
    </source>
</evidence>
<dbReference type="FunFam" id="3.90.170.10:FF:000001">
    <property type="entry name" value="Adenylosuccinate synthetase"/>
    <property type="match status" value="1"/>
</dbReference>
<dbReference type="HAMAP" id="MF_00011">
    <property type="entry name" value="Adenylosucc_synth"/>
    <property type="match status" value="1"/>
</dbReference>
<keyword evidence="8 10" id="KW-0342">GTP-binding</keyword>